<dbReference type="InterPro" id="IPR011990">
    <property type="entry name" value="TPR-like_helical_dom_sf"/>
</dbReference>
<organism evidence="9 10">
    <name type="scientific">Bacteroides cellulosilyticus</name>
    <dbReference type="NCBI Taxonomy" id="246787"/>
    <lineage>
        <taxon>Bacteria</taxon>
        <taxon>Pseudomonadati</taxon>
        <taxon>Bacteroidota</taxon>
        <taxon>Bacteroidia</taxon>
        <taxon>Bacteroidales</taxon>
        <taxon>Bacteroidaceae</taxon>
        <taxon>Bacteroides</taxon>
    </lineage>
</organism>
<comment type="subcellular location">
    <subcellularLocation>
        <location evidence="1">Cell outer membrane</location>
    </subcellularLocation>
</comment>
<dbReference type="InterPro" id="IPR012944">
    <property type="entry name" value="SusD_RagB_dom"/>
</dbReference>
<proteinExistence type="inferred from homology"/>
<keyword evidence="4" id="KW-0472">Membrane</keyword>
<dbReference type="Proteomes" id="UP000448877">
    <property type="component" value="Unassembled WGS sequence"/>
</dbReference>
<evidence type="ECO:0000256" key="6">
    <source>
        <dbReference type="SAM" id="SignalP"/>
    </source>
</evidence>
<comment type="similarity">
    <text evidence="2">Belongs to the SusD family.</text>
</comment>
<reference evidence="9 10" key="1">
    <citation type="journal article" date="2019" name="Nat. Med.">
        <title>A library of human gut bacterial isolates paired with longitudinal multiomics data enables mechanistic microbiome research.</title>
        <authorList>
            <person name="Poyet M."/>
            <person name="Groussin M."/>
            <person name="Gibbons S.M."/>
            <person name="Avila-Pacheco J."/>
            <person name="Jiang X."/>
            <person name="Kearney S.M."/>
            <person name="Perrotta A.R."/>
            <person name="Berdy B."/>
            <person name="Zhao S."/>
            <person name="Lieberman T.D."/>
            <person name="Swanson P.K."/>
            <person name="Smith M."/>
            <person name="Roesemann S."/>
            <person name="Alexander J.E."/>
            <person name="Rich S.A."/>
            <person name="Livny J."/>
            <person name="Vlamakis H."/>
            <person name="Clish C."/>
            <person name="Bullock K."/>
            <person name="Deik A."/>
            <person name="Scott J."/>
            <person name="Pierce K.A."/>
            <person name="Xavier R.J."/>
            <person name="Alm E.J."/>
        </authorList>
    </citation>
    <scope>NUCLEOTIDE SEQUENCE [LARGE SCALE GENOMIC DNA]</scope>
    <source>
        <strain evidence="9 10">BIOML-A6</strain>
    </source>
</reference>
<keyword evidence="5" id="KW-0998">Cell outer membrane</keyword>
<evidence type="ECO:0000256" key="2">
    <source>
        <dbReference type="ARBA" id="ARBA00006275"/>
    </source>
</evidence>
<dbReference type="Pfam" id="PF14322">
    <property type="entry name" value="SusD-like_3"/>
    <property type="match status" value="1"/>
</dbReference>
<evidence type="ECO:0000259" key="7">
    <source>
        <dbReference type="Pfam" id="PF07980"/>
    </source>
</evidence>
<dbReference type="GeneID" id="66305034"/>
<dbReference type="InterPro" id="IPR033985">
    <property type="entry name" value="SusD-like_N"/>
</dbReference>
<feature type="domain" description="RagB/SusD" evidence="7">
    <location>
        <begin position="323"/>
        <end position="580"/>
    </location>
</feature>
<evidence type="ECO:0000313" key="10">
    <source>
        <dbReference type="Proteomes" id="UP000448877"/>
    </source>
</evidence>
<evidence type="ECO:0000256" key="5">
    <source>
        <dbReference type="ARBA" id="ARBA00023237"/>
    </source>
</evidence>
<evidence type="ECO:0000256" key="3">
    <source>
        <dbReference type="ARBA" id="ARBA00022729"/>
    </source>
</evidence>
<dbReference type="GO" id="GO:0009279">
    <property type="term" value="C:cell outer membrane"/>
    <property type="evidence" value="ECO:0007669"/>
    <property type="project" value="UniProtKB-SubCell"/>
</dbReference>
<dbReference type="Gene3D" id="1.25.40.390">
    <property type="match status" value="1"/>
</dbReference>
<dbReference type="EMBL" id="VVYV01000006">
    <property type="protein sequence ID" value="KAA5421860.1"/>
    <property type="molecule type" value="Genomic_DNA"/>
</dbReference>
<accession>A0A120A2E6</accession>
<dbReference type="AlphaFoldDB" id="A0A120A2E6"/>
<gene>
    <name evidence="9" type="ORF">F2Y81_05490</name>
</gene>
<feature type="domain" description="SusD-like N-terminal" evidence="8">
    <location>
        <begin position="22"/>
        <end position="232"/>
    </location>
</feature>
<dbReference type="Pfam" id="PF07980">
    <property type="entry name" value="SusD_RagB"/>
    <property type="match status" value="1"/>
</dbReference>
<name>A0A120A2E6_9BACE</name>
<dbReference type="SUPFAM" id="SSF48452">
    <property type="entry name" value="TPR-like"/>
    <property type="match status" value="1"/>
</dbReference>
<evidence type="ECO:0000313" key="9">
    <source>
        <dbReference type="EMBL" id="KAA5421860.1"/>
    </source>
</evidence>
<feature type="signal peptide" evidence="6">
    <location>
        <begin position="1"/>
        <end position="18"/>
    </location>
</feature>
<dbReference type="RefSeq" id="WP_007219694.1">
    <property type="nucleotide sequence ID" value="NZ_CABMLT010000014.1"/>
</dbReference>
<sequence>MKKINYLLLILISPLLWACEGYLDKPDSDDITVEKAFESVRSARKVLNNLYSEVRGAAYNISTRNIPYAMACDDGIAGYNLWTQKFQSGSWTADDNRGAGDDAETDPPTVSFWNNTYKRIRKANLFMENLYRATGDEADKARMMAEAKFLRAFFYSELIRRFGGVIILDHSVDPNDYSSLTNQPRETFENSVEWVCNELAEAAKGLPAVCSSADVGRATDAACYAAIARLRLTAASPLFNTDSPVLPSYTTTQYYGNYDKNRWKLAADACRFVMEQRSQYYGLDLSNVDTAEPDSWENYYRRFINRYFIVGKESVWIAYEKENWGGVKIPWNNRQSGGWNWVNPSYQLALEFEMYPSGKMPMDEESGYDMQNNANGKDRDPRFKATIQAPNATYDAYGFEPWAGGKASELQSQRTGMCLQKYIDPLYNDVTAETRNVRKNIIHIFRYNEILLNYAEAMNEYTGPTSDVYSAINAIRSRVGMPDLPSNLTQDQMREKIRHERRVELAYEDFRFFDIRRWRIAEDVCNEYIQGYDVTKGKDGGFYTIVNVGDRMVFEKKHYLFPLATAEILMNPALEQNPGWPKLSTATN</sequence>
<protein>
    <submittedName>
        <fullName evidence="9">RagB/SusD family nutrient uptake outer membrane protein</fullName>
    </submittedName>
</protein>
<evidence type="ECO:0000259" key="8">
    <source>
        <dbReference type="Pfam" id="PF14322"/>
    </source>
</evidence>
<comment type="caution">
    <text evidence="9">The sequence shown here is derived from an EMBL/GenBank/DDBJ whole genome shotgun (WGS) entry which is preliminary data.</text>
</comment>
<feature type="chain" id="PRO_5030020479" evidence="6">
    <location>
        <begin position="19"/>
        <end position="588"/>
    </location>
</feature>
<keyword evidence="3 6" id="KW-0732">Signal</keyword>
<evidence type="ECO:0000256" key="4">
    <source>
        <dbReference type="ARBA" id="ARBA00023136"/>
    </source>
</evidence>
<dbReference type="STRING" id="246787.BcellWH2_03634"/>
<evidence type="ECO:0000256" key="1">
    <source>
        <dbReference type="ARBA" id="ARBA00004442"/>
    </source>
</evidence>